<evidence type="ECO:0000256" key="4">
    <source>
        <dbReference type="ARBA" id="ARBA00022475"/>
    </source>
</evidence>
<feature type="transmembrane region" description="Helical" evidence="8">
    <location>
        <begin position="333"/>
        <end position="352"/>
    </location>
</feature>
<feature type="transmembrane region" description="Helical" evidence="8">
    <location>
        <begin position="305"/>
        <end position="327"/>
    </location>
</feature>
<dbReference type="PANTHER" id="PTHR30472:SF25">
    <property type="entry name" value="ABC TRANSPORTER PERMEASE PROTEIN MJ0876-RELATED"/>
    <property type="match status" value="1"/>
</dbReference>
<evidence type="ECO:0000256" key="5">
    <source>
        <dbReference type="ARBA" id="ARBA00022692"/>
    </source>
</evidence>
<comment type="subcellular location">
    <subcellularLocation>
        <location evidence="1">Cell membrane</location>
        <topology evidence="1">Multi-pass membrane protein</topology>
    </subcellularLocation>
</comment>
<dbReference type="CDD" id="cd06550">
    <property type="entry name" value="TM_ABC_iron-siderophores_like"/>
    <property type="match status" value="1"/>
</dbReference>
<evidence type="ECO:0000256" key="8">
    <source>
        <dbReference type="SAM" id="Phobius"/>
    </source>
</evidence>
<keyword evidence="6 8" id="KW-1133">Transmembrane helix</keyword>
<comment type="similarity">
    <text evidence="2">Belongs to the binding-protein-dependent transport system permease family. FecCD subfamily.</text>
</comment>
<keyword evidence="3" id="KW-0813">Transport</keyword>
<evidence type="ECO:0000256" key="7">
    <source>
        <dbReference type="ARBA" id="ARBA00023136"/>
    </source>
</evidence>
<dbReference type="OrthoDB" id="9055647at2"/>
<keyword evidence="10" id="KW-1185">Reference proteome</keyword>
<dbReference type="STRING" id="867345.SAMN05421693_11175"/>
<dbReference type="GO" id="GO:0005886">
    <property type="term" value="C:plasma membrane"/>
    <property type="evidence" value="ECO:0007669"/>
    <property type="project" value="UniProtKB-SubCell"/>
</dbReference>
<evidence type="ECO:0000313" key="10">
    <source>
        <dbReference type="Proteomes" id="UP000199496"/>
    </source>
</evidence>
<dbReference type="GO" id="GO:0033214">
    <property type="term" value="P:siderophore-iron import into cell"/>
    <property type="evidence" value="ECO:0007669"/>
    <property type="project" value="TreeGrafter"/>
</dbReference>
<feature type="transmembrane region" description="Helical" evidence="8">
    <location>
        <begin position="26"/>
        <end position="48"/>
    </location>
</feature>
<sequence length="364" mass="37075">MSTVASQIPATGTLSAPGSRAARARWVVIALIPAVLAAALLGLTTGAVEVSPAEVLWVLTGHLDDPFLREVILNLRLPRVLVAITVGAALAVSGVALQGLFRNPLADPGLIGVSAGAALGAVSVIVLGTTVLAPLVMALGVFTLPLAAFAGGLGTTWLVYRLASHGGHTSVATLLLGGIAINAIAGAATGMLVYMADDQQLRTLTFWNMGSLAHAGWTLWAVSAGLVLLALACMPLVARALNGLMLGESVATHLGFPVHRIKTLVVVMAALAVGASVAIAGIIGFVGLVVPHLLRLTIGPDHRYLLPASALGGALLLLLADALARIIVAPAELPIGLLTSLLGGPFFLWLLLRQKGRFGSTTPD</sequence>
<feature type="transmembrane region" description="Helical" evidence="8">
    <location>
        <begin position="135"/>
        <end position="160"/>
    </location>
</feature>
<dbReference type="SUPFAM" id="SSF81345">
    <property type="entry name" value="ABC transporter involved in vitamin B12 uptake, BtuC"/>
    <property type="match status" value="1"/>
</dbReference>
<dbReference type="GO" id="GO:0022857">
    <property type="term" value="F:transmembrane transporter activity"/>
    <property type="evidence" value="ECO:0007669"/>
    <property type="project" value="InterPro"/>
</dbReference>
<feature type="transmembrane region" description="Helical" evidence="8">
    <location>
        <begin position="264"/>
        <end position="293"/>
    </location>
</feature>
<dbReference type="PANTHER" id="PTHR30472">
    <property type="entry name" value="FERRIC ENTEROBACTIN TRANSPORT SYSTEM PERMEASE PROTEIN"/>
    <property type="match status" value="1"/>
</dbReference>
<keyword evidence="4" id="KW-1003">Cell membrane</keyword>
<organism evidence="9 10">
    <name type="scientific">Ectothiorhodospira magna</name>
    <dbReference type="NCBI Taxonomy" id="867345"/>
    <lineage>
        <taxon>Bacteria</taxon>
        <taxon>Pseudomonadati</taxon>
        <taxon>Pseudomonadota</taxon>
        <taxon>Gammaproteobacteria</taxon>
        <taxon>Chromatiales</taxon>
        <taxon>Ectothiorhodospiraceae</taxon>
        <taxon>Ectothiorhodospira</taxon>
    </lineage>
</organism>
<dbReference type="FunFam" id="1.10.3470.10:FF:000001">
    <property type="entry name" value="Vitamin B12 ABC transporter permease BtuC"/>
    <property type="match status" value="1"/>
</dbReference>
<reference evidence="9 10" key="1">
    <citation type="submission" date="2016-10" db="EMBL/GenBank/DDBJ databases">
        <authorList>
            <person name="de Groot N.N."/>
        </authorList>
    </citation>
    <scope>NUCLEOTIDE SEQUENCE [LARGE SCALE GENOMIC DNA]</scope>
    <source>
        <strain evidence="9 10">B7-7</strain>
    </source>
</reference>
<feature type="transmembrane region" description="Helical" evidence="8">
    <location>
        <begin position="77"/>
        <end position="97"/>
    </location>
</feature>
<evidence type="ECO:0000256" key="3">
    <source>
        <dbReference type="ARBA" id="ARBA00022448"/>
    </source>
</evidence>
<keyword evidence="5 8" id="KW-0812">Transmembrane</keyword>
<proteinExistence type="inferred from homology"/>
<evidence type="ECO:0000313" key="9">
    <source>
        <dbReference type="EMBL" id="SEP94092.1"/>
    </source>
</evidence>
<dbReference type="EMBL" id="FOFO01000011">
    <property type="protein sequence ID" value="SEP94092.1"/>
    <property type="molecule type" value="Genomic_DNA"/>
</dbReference>
<evidence type="ECO:0000256" key="6">
    <source>
        <dbReference type="ARBA" id="ARBA00022989"/>
    </source>
</evidence>
<dbReference type="Proteomes" id="UP000199496">
    <property type="component" value="Unassembled WGS sequence"/>
</dbReference>
<name>A0A1H9BYY9_9GAMM</name>
<feature type="transmembrane region" description="Helical" evidence="8">
    <location>
        <begin position="215"/>
        <end position="233"/>
    </location>
</feature>
<dbReference type="Pfam" id="PF01032">
    <property type="entry name" value="FecCD"/>
    <property type="match status" value="1"/>
</dbReference>
<feature type="transmembrane region" description="Helical" evidence="8">
    <location>
        <begin position="109"/>
        <end position="129"/>
    </location>
</feature>
<dbReference type="InterPro" id="IPR037294">
    <property type="entry name" value="ABC_BtuC-like"/>
</dbReference>
<keyword evidence="7 8" id="KW-0472">Membrane</keyword>
<dbReference type="RefSeq" id="WP_090205911.1">
    <property type="nucleotide sequence ID" value="NZ_FOFO01000011.1"/>
</dbReference>
<dbReference type="Gene3D" id="1.10.3470.10">
    <property type="entry name" value="ABC transporter involved in vitamin B12 uptake, BtuC"/>
    <property type="match status" value="1"/>
</dbReference>
<evidence type="ECO:0000256" key="1">
    <source>
        <dbReference type="ARBA" id="ARBA00004651"/>
    </source>
</evidence>
<protein>
    <submittedName>
        <fullName evidence="9">Iron complex transport system permease protein</fullName>
    </submittedName>
</protein>
<dbReference type="AlphaFoldDB" id="A0A1H9BYY9"/>
<dbReference type="InterPro" id="IPR000522">
    <property type="entry name" value="ABC_transptr_permease_BtuC"/>
</dbReference>
<accession>A0A1H9BYY9</accession>
<evidence type="ECO:0000256" key="2">
    <source>
        <dbReference type="ARBA" id="ARBA00007935"/>
    </source>
</evidence>
<gene>
    <name evidence="9" type="ORF">SAMN05421693_11175</name>
</gene>
<feature type="transmembrane region" description="Helical" evidence="8">
    <location>
        <begin position="172"/>
        <end position="195"/>
    </location>
</feature>